<dbReference type="AlphaFoldDB" id="A0A7S2RF41"/>
<evidence type="ECO:0000313" key="5">
    <source>
        <dbReference type="EMBL" id="CAD9669360.1"/>
    </source>
</evidence>
<proteinExistence type="inferred from homology"/>
<accession>A0A7S2RF41</accession>
<feature type="region of interest" description="Disordered" evidence="3">
    <location>
        <begin position="319"/>
        <end position="344"/>
    </location>
</feature>
<dbReference type="GO" id="GO:0030041">
    <property type="term" value="P:actin filament polymerization"/>
    <property type="evidence" value="ECO:0007669"/>
    <property type="project" value="TreeGrafter"/>
</dbReference>
<keyword evidence="2" id="KW-0175">Coiled coil</keyword>
<feature type="region of interest" description="Disordered" evidence="3">
    <location>
        <begin position="498"/>
        <end position="526"/>
    </location>
</feature>
<feature type="region of interest" description="Disordered" evidence="3">
    <location>
        <begin position="186"/>
        <end position="217"/>
    </location>
</feature>
<feature type="domain" description="FH2" evidence="4">
    <location>
        <begin position="644"/>
        <end position="1077"/>
    </location>
</feature>
<feature type="compositionally biased region" description="Basic and acidic residues" evidence="3">
    <location>
        <begin position="263"/>
        <end position="283"/>
    </location>
</feature>
<reference evidence="5" key="1">
    <citation type="submission" date="2021-01" db="EMBL/GenBank/DDBJ databases">
        <authorList>
            <person name="Corre E."/>
            <person name="Pelletier E."/>
            <person name="Niang G."/>
            <person name="Scheremetjew M."/>
            <person name="Finn R."/>
            <person name="Kale V."/>
            <person name="Holt S."/>
            <person name="Cochrane G."/>
            <person name="Meng A."/>
            <person name="Brown T."/>
            <person name="Cohen L."/>
        </authorList>
    </citation>
    <scope>NUCLEOTIDE SEQUENCE</scope>
    <source>
        <strain evidence="5">NY070348D</strain>
    </source>
</reference>
<gene>
    <name evidence="5" type="ORF">QSP1433_LOCUS2792</name>
</gene>
<dbReference type="SMART" id="SM00498">
    <property type="entry name" value="FH2"/>
    <property type="match status" value="1"/>
</dbReference>
<feature type="region of interest" description="Disordered" evidence="3">
    <location>
        <begin position="706"/>
        <end position="731"/>
    </location>
</feature>
<dbReference type="EMBL" id="HBHK01004652">
    <property type="protein sequence ID" value="CAD9669360.1"/>
    <property type="molecule type" value="Transcribed_RNA"/>
</dbReference>
<dbReference type="InterPro" id="IPR015425">
    <property type="entry name" value="FH2_Formin"/>
</dbReference>
<dbReference type="GO" id="GO:0071203">
    <property type="term" value="C:WASH complex"/>
    <property type="evidence" value="ECO:0007669"/>
    <property type="project" value="InterPro"/>
</dbReference>
<feature type="region of interest" description="Disordered" evidence="3">
    <location>
        <begin position="617"/>
        <end position="650"/>
    </location>
</feature>
<dbReference type="SUPFAM" id="SSF101447">
    <property type="entry name" value="Formin homology 2 domain (FH2 domain)"/>
    <property type="match status" value="1"/>
</dbReference>
<feature type="compositionally biased region" description="Basic residues" evidence="3">
    <location>
        <begin position="1078"/>
        <end position="1089"/>
    </location>
</feature>
<organism evidence="5">
    <name type="scientific">Mucochytrium quahogii</name>
    <dbReference type="NCBI Taxonomy" id="96639"/>
    <lineage>
        <taxon>Eukaryota</taxon>
        <taxon>Sar</taxon>
        <taxon>Stramenopiles</taxon>
        <taxon>Bigyra</taxon>
        <taxon>Labyrinthulomycetes</taxon>
        <taxon>Thraustochytrida</taxon>
        <taxon>Thraustochytriidae</taxon>
        <taxon>Mucochytrium</taxon>
    </lineage>
</organism>
<sequence>MLISLLITKQNAMRNKLRKKSEKCKELERENISLRVTETSNGPSPLEPNDKVASETMTKRQVIKLLQLRGIDPALVFGETKRKTWGEDETYGKYFKMLAEKVPRASVEKEMQDGGLDITVLNNNPGDLVPASAQKNALLEKSGPSLKDDERYGKYFKMLAVKVPRGAIEVKMRNEGLDPAFLDLDPESPAPDVAGAAKTEISGPSSRKTTNNEKKLKDDPRYAPFLKMIAVKVPKGAVISKMQSKGLDPKYLDMDPETTMIPQEKEEDKTAAKSGDDASKVRLKDDPNYGPFFKMLAVKVPKQAIVNKMLAKGLDPEYLDKDPGSFAPQPQVEEQGDGQTSGVKLKDDPDYGPFFKMLAVKVPKQAIVNKMLAKGLDPAYLDKDPESFAPQPVSKEAPLDRVKLKDDPKYGPFFKMLAVKVPKQAVANKMLAKGLDPTYLDKDPESFAPQPVAPTKKDVKDVKLKDDPRYGPFFKMLAVKVPKQAVVNKLLAKGLDPKYLDMDPDSPAPASEPPEGGTQPGSGPIVMLKDDKRYGPFFKMLAVKVPKPAIINKMKNKGLDPKYIDMDPESPAPPEPQAAMTKLKDDKRYGPFFKMLAVKVPKPAVINKMVNKGLDPKYLDMDPESPAPPESGASAAATPAPPKPPIKKPDKIVRRKLHWRKVTKQALEKNEKCVWNTCDRFVFEQREINEMTLCFAVNISEQERQKEREKAAKAAESGQGKGDQASAASKPAAKKVEKKILLDTMRSNNISIVLSRMKGVTAAVVRKCVCSLDIDEDEVSIEDLRSVLNLMPTPEEENVLKAYKGERNILGKAEAYFMELMDIPRYKQRVKCFLYKMKFEDLFEDASMDFKMINSACKEILSSKKFCRLLEIVLALGNFMNEGDDAPRTRLAVGFTMDSLSKLRQVKSFQQQTTALHYLVMLIQARQRDIIGFIKSGTDNIRAAASVSLSNALAQLQMLENGFKVLENEHKLVAAIVSNPEKRDNLSEEDKLFFLGLNKFYNLAEKSLEELRQEGNDTEQRFKETLDFLCEDPSTTSEVFFRTLQTFFADFELALNQNDAARQKHLKKERARMERNSKTKKGSVPAKRK</sequence>
<feature type="region of interest" description="Disordered" evidence="3">
    <location>
        <begin position="261"/>
        <end position="283"/>
    </location>
</feature>
<evidence type="ECO:0000256" key="2">
    <source>
        <dbReference type="SAM" id="Coils"/>
    </source>
</evidence>
<dbReference type="Gene3D" id="1.20.58.2220">
    <property type="entry name" value="Formin, FH2 domain"/>
    <property type="match status" value="1"/>
</dbReference>
<evidence type="ECO:0000256" key="3">
    <source>
        <dbReference type="SAM" id="MobiDB-lite"/>
    </source>
</evidence>
<name>A0A7S2RF41_9STRA</name>
<protein>
    <recommendedName>
        <fullName evidence="4">FH2 domain-containing protein</fullName>
    </recommendedName>
</protein>
<dbReference type="PANTHER" id="PTHR13015:SF0">
    <property type="entry name" value="WASH COMPLEX SUBUNIT 3"/>
    <property type="match status" value="1"/>
</dbReference>
<dbReference type="PANTHER" id="PTHR13015">
    <property type="entry name" value="PROTEIN AD-016-RELATED"/>
    <property type="match status" value="1"/>
</dbReference>
<comment type="similarity">
    <text evidence="1">Belongs to the CCDC53 family.</text>
</comment>
<dbReference type="InterPro" id="IPR042201">
    <property type="entry name" value="FH2_Formin_sf"/>
</dbReference>
<dbReference type="PROSITE" id="PS51444">
    <property type="entry name" value="FH2"/>
    <property type="match status" value="1"/>
</dbReference>
<feature type="coiled-coil region" evidence="2">
    <location>
        <begin position="10"/>
        <end position="37"/>
    </location>
</feature>
<evidence type="ECO:0000259" key="4">
    <source>
        <dbReference type="PROSITE" id="PS51444"/>
    </source>
</evidence>
<dbReference type="Pfam" id="PF02181">
    <property type="entry name" value="FH2"/>
    <property type="match status" value="1"/>
</dbReference>
<dbReference type="InterPro" id="IPR019309">
    <property type="entry name" value="WASHC3"/>
</dbReference>
<feature type="region of interest" description="Disordered" evidence="3">
    <location>
        <begin position="1062"/>
        <end position="1089"/>
    </location>
</feature>
<dbReference type="GO" id="GO:0006887">
    <property type="term" value="P:exocytosis"/>
    <property type="evidence" value="ECO:0007669"/>
    <property type="project" value="TreeGrafter"/>
</dbReference>
<evidence type="ECO:0000256" key="1">
    <source>
        <dbReference type="ARBA" id="ARBA00006290"/>
    </source>
</evidence>
<dbReference type="Pfam" id="PF10152">
    <property type="entry name" value="CCDC53"/>
    <property type="match status" value="9"/>
</dbReference>